<sequence length="239" mass="26920">MLEPDKREAFLADQIISEVYFRNRTNAMLSLALTVPRSSLQLDTVWWGVEIAPEAVGYAMVARHLTLGWVEYPVTAPVLLQGSGDTLVADKPIDLAATGMAGKRPAFYPHRNLPLWKSRLRQYKPAFESTVTLRPLSGKLDSIIVVVKIAPYDSLLLAQEQERPVEVTEPKNVKEGRPVDEAVEETISFALLPRVQWTDSLQRAHRQYITLADIKNARAKKTITVSKEPSKSIHYLDFK</sequence>
<evidence type="ECO:0000313" key="2">
    <source>
        <dbReference type="Proteomes" id="UP000601361"/>
    </source>
</evidence>
<organism evidence="1 2">
    <name type="scientific">Hymenobacter glacieicola</name>
    <dbReference type="NCBI Taxonomy" id="1562124"/>
    <lineage>
        <taxon>Bacteria</taxon>
        <taxon>Pseudomonadati</taxon>
        <taxon>Bacteroidota</taxon>
        <taxon>Cytophagia</taxon>
        <taxon>Cytophagales</taxon>
        <taxon>Hymenobacteraceae</taxon>
        <taxon>Hymenobacter</taxon>
    </lineage>
</organism>
<dbReference type="Proteomes" id="UP000601361">
    <property type="component" value="Unassembled WGS sequence"/>
</dbReference>
<keyword evidence="2" id="KW-1185">Reference proteome</keyword>
<comment type="caution">
    <text evidence="1">The sequence shown here is derived from an EMBL/GenBank/DDBJ whole genome shotgun (WGS) entry which is preliminary data.</text>
</comment>
<proteinExistence type="predicted"/>
<gene>
    <name evidence="1" type="ORF">GCM10011378_25110</name>
</gene>
<evidence type="ECO:0000313" key="1">
    <source>
        <dbReference type="EMBL" id="GGG47923.1"/>
    </source>
</evidence>
<name>A0ABQ1WWF6_9BACT</name>
<dbReference type="EMBL" id="BMGS01000006">
    <property type="protein sequence ID" value="GGG47923.1"/>
    <property type="molecule type" value="Genomic_DNA"/>
</dbReference>
<protein>
    <submittedName>
        <fullName evidence="1">Uncharacterized protein</fullName>
    </submittedName>
</protein>
<accession>A0ABQ1WWF6</accession>
<reference evidence="2" key="1">
    <citation type="journal article" date="2019" name="Int. J. Syst. Evol. Microbiol.">
        <title>The Global Catalogue of Microorganisms (GCM) 10K type strain sequencing project: providing services to taxonomists for standard genome sequencing and annotation.</title>
        <authorList>
            <consortium name="The Broad Institute Genomics Platform"/>
            <consortium name="The Broad Institute Genome Sequencing Center for Infectious Disease"/>
            <person name="Wu L."/>
            <person name="Ma J."/>
        </authorList>
    </citation>
    <scope>NUCLEOTIDE SEQUENCE [LARGE SCALE GENOMIC DNA]</scope>
    <source>
        <strain evidence="2">CGMCC 1.12990</strain>
    </source>
</reference>